<name>A0A1H7R932_9FLAO</name>
<sequence>MNFALQKTLELILIIGLGLLLQKKVAKQDLKGVKVLILSVALPATIFVALLKIELNGTLLVFPLAALTFNLLMLLATKYFLAASLHKEEQSKKRTLMMLLPSTAPGLSCFPFIVAYLGDDTLALAALADIGNKIFVLILLYMLAMHWYRKNSLIEKQESSKSKIKGLFISLINEPINMVIVIGLIMLGFGLNLSSLPTFFQNTALSVKDLMTPLVLLFIGMAVRINSGEFKLIISMLFRRAGLAFLLSGLFAFAIPTLTPAMILLLIVFPQSACSFWPFAHMSAIQSMDEKDAQPNPTFDVNFGLNILACSLPFSTLLIIGIFSFSEFFINPLILLGLGASILAISFTPDIFKTTSFMLDRERKITHKTLKKKSHLTIAKDDIKPTNEKNQLAMPRQAKSNFN</sequence>
<dbReference type="PANTHER" id="PTHR36838:SF3">
    <property type="entry name" value="TRANSPORTER AUXIN EFFLUX CARRIER EC FAMILY"/>
    <property type="match status" value="1"/>
</dbReference>
<feature type="transmembrane region" description="Helical" evidence="7">
    <location>
        <begin position="301"/>
        <end position="323"/>
    </location>
</feature>
<keyword evidence="4 7" id="KW-0812">Transmembrane</keyword>
<proteinExistence type="predicted"/>
<feature type="transmembrane region" description="Helical" evidence="7">
    <location>
        <begin position="329"/>
        <end position="352"/>
    </location>
</feature>
<evidence type="ECO:0000256" key="7">
    <source>
        <dbReference type="SAM" id="Phobius"/>
    </source>
</evidence>
<keyword evidence="3" id="KW-1003">Cell membrane</keyword>
<dbReference type="RefSeq" id="WP_177170955.1">
    <property type="nucleotide sequence ID" value="NZ_FNZN01000004.1"/>
</dbReference>
<comment type="subcellular location">
    <subcellularLocation>
        <location evidence="1">Membrane</location>
        <topology evidence="1">Multi-pass membrane protein</topology>
    </subcellularLocation>
</comment>
<dbReference type="Proteomes" id="UP000198990">
    <property type="component" value="Unassembled WGS sequence"/>
</dbReference>
<accession>A0A1H7R932</accession>
<feature type="transmembrane region" description="Helical" evidence="7">
    <location>
        <begin position="95"/>
        <end position="117"/>
    </location>
</feature>
<keyword evidence="6 7" id="KW-0472">Membrane</keyword>
<protein>
    <recommendedName>
        <fullName evidence="10">Permease</fullName>
    </recommendedName>
</protein>
<evidence type="ECO:0000256" key="1">
    <source>
        <dbReference type="ARBA" id="ARBA00004141"/>
    </source>
</evidence>
<dbReference type="AlphaFoldDB" id="A0A1H7R932"/>
<feature type="transmembrane region" description="Helical" evidence="7">
    <location>
        <begin position="123"/>
        <end position="145"/>
    </location>
</feature>
<organism evidence="8 9">
    <name type="scientific">Maribacter orientalis</name>
    <dbReference type="NCBI Taxonomy" id="228957"/>
    <lineage>
        <taxon>Bacteria</taxon>
        <taxon>Pseudomonadati</taxon>
        <taxon>Bacteroidota</taxon>
        <taxon>Flavobacteriia</taxon>
        <taxon>Flavobacteriales</taxon>
        <taxon>Flavobacteriaceae</taxon>
        <taxon>Maribacter</taxon>
    </lineage>
</organism>
<evidence type="ECO:0000256" key="4">
    <source>
        <dbReference type="ARBA" id="ARBA00022692"/>
    </source>
</evidence>
<feature type="transmembrane region" description="Helical" evidence="7">
    <location>
        <begin position="59"/>
        <end position="83"/>
    </location>
</feature>
<feature type="transmembrane region" description="Helical" evidence="7">
    <location>
        <begin position="210"/>
        <end position="225"/>
    </location>
</feature>
<gene>
    <name evidence="8" type="ORF">SAMN04488008_104211</name>
</gene>
<keyword evidence="5 7" id="KW-1133">Transmembrane helix</keyword>
<evidence type="ECO:0000256" key="2">
    <source>
        <dbReference type="ARBA" id="ARBA00022448"/>
    </source>
</evidence>
<dbReference type="PANTHER" id="PTHR36838">
    <property type="entry name" value="AUXIN EFFLUX CARRIER FAMILY PROTEIN"/>
    <property type="match status" value="1"/>
</dbReference>
<keyword evidence="9" id="KW-1185">Reference proteome</keyword>
<dbReference type="InterPro" id="IPR004776">
    <property type="entry name" value="Mem_transp_PIN-like"/>
</dbReference>
<dbReference type="STRING" id="228957.SAMN04488008_104211"/>
<dbReference type="Pfam" id="PF03547">
    <property type="entry name" value="Mem_trans"/>
    <property type="match status" value="1"/>
</dbReference>
<evidence type="ECO:0008006" key="10">
    <source>
        <dbReference type="Google" id="ProtNLM"/>
    </source>
</evidence>
<reference evidence="9" key="1">
    <citation type="submission" date="2016-10" db="EMBL/GenBank/DDBJ databases">
        <authorList>
            <person name="Varghese N."/>
            <person name="Submissions S."/>
        </authorList>
    </citation>
    <scope>NUCLEOTIDE SEQUENCE [LARGE SCALE GENOMIC DNA]</scope>
    <source>
        <strain evidence="9">DSM 16471</strain>
    </source>
</reference>
<evidence type="ECO:0000256" key="3">
    <source>
        <dbReference type="ARBA" id="ARBA00022475"/>
    </source>
</evidence>
<dbReference type="GO" id="GO:0016020">
    <property type="term" value="C:membrane"/>
    <property type="evidence" value="ECO:0007669"/>
    <property type="project" value="UniProtKB-SubCell"/>
</dbReference>
<feature type="transmembrane region" description="Helical" evidence="7">
    <location>
        <begin position="33"/>
        <end position="53"/>
    </location>
</feature>
<evidence type="ECO:0000313" key="9">
    <source>
        <dbReference type="Proteomes" id="UP000198990"/>
    </source>
</evidence>
<dbReference type="GO" id="GO:0055085">
    <property type="term" value="P:transmembrane transport"/>
    <property type="evidence" value="ECO:0007669"/>
    <property type="project" value="InterPro"/>
</dbReference>
<keyword evidence="2" id="KW-0813">Transport</keyword>
<evidence type="ECO:0000313" key="8">
    <source>
        <dbReference type="EMBL" id="SEL56498.1"/>
    </source>
</evidence>
<evidence type="ECO:0000256" key="6">
    <source>
        <dbReference type="ARBA" id="ARBA00023136"/>
    </source>
</evidence>
<dbReference type="EMBL" id="FNZN01000004">
    <property type="protein sequence ID" value="SEL56498.1"/>
    <property type="molecule type" value="Genomic_DNA"/>
</dbReference>
<evidence type="ECO:0000256" key="5">
    <source>
        <dbReference type="ARBA" id="ARBA00022989"/>
    </source>
</evidence>
<feature type="transmembrane region" description="Helical" evidence="7">
    <location>
        <begin position="166"/>
        <end position="190"/>
    </location>
</feature>